<sequence>MRYVDQERERMKAGLVLYNAELSKLRQYLGEHSRVKVSSPSPRTEALLAENVSLRRAISVLRRNSAEHGLNTDALVLSTTGMSASGIDWELLGLGSDHSGLLRLLPPSSTGELSDDDDLYSCLTEASSASSVALSGSGVSAAAAESSEHSFIRPMANSPSLATPAAGSQSAGSSGGLFDDASPSGSRPKRRRRRQYASEPKSMPTASKLLQRLEGSAVLR</sequence>
<dbReference type="EMBL" id="NBNE01004915">
    <property type="protein sequence ID" value="OWZ04525.1"/>
    <property type="molecule type" value="Genomic_DNA"/>
</dbReference>
<reference evidence="3" key="1">
    <citation type="submission" date="2017-03" db="EMBL/GenBank/DDBJ databases">
        <title>Phytopthora megakarya and P. palmivora, two closely related causual agents of cacao black pod achieved similar genome size and gene model numbers by different mechanisms.</title>
        <authorList>
            <person name="Ali S."/>
            <person name="Shao J."/>
            <person name="Larry D.J."/>
            <person name="Kronmiller B."/>
            <person name="Shen D."/>
            <person name="Strem M.D."/>
            <person name="Melnick R.L."/>
            <person name="Guiltinan M.J."/>
            <person name="Tyler B.M."/>
            <person name="Meinhardt L.W."/>
            <person name="Bailey B.A."/>
        </authorList>
    </citation>
    <scope>NUCLEOTIDE SEQUENCE [LARGE SCALE GENOMIC DNA]</scope>
    <source>
        <strain evidence="3">zdho120</strain>
    </source>
</reference>
<comment type="caution">
    <text evidence="2">The sequence shown here is derived from an EMBL/GenBank/DDBJ whole genome shotgun (WGS) entry which is preliminary data.</text>
</comment>
<protein>
    <submittedName>
        <fullName evidence="2">Uncharacterized protein</fullName>
    </submittedName>
</protein>
<dbReference type="AlphaFoldDB" id="A0A225VGR5"/>
<evidence type="ECO:0000313" key="2">
    <source>
        <dbReference type="EMBL" id="OWZ04525.1"/>
    </source>
</evidence>
<feature type="region of interest" description="Disordered" evidence="1">
    <location>
        <begin position="154"/>
        <end position="220"/>
    </location>
</feature>
<organism evidence="2 3">
    <name type="scientific">Phytophthora megakarya</name>
    <dbReference type="NCBI Taxonomy" id="4795"/>
    <lineage>
        <taxon>Eukaryota</taxon>
        <taxon>Sar</taxon>
        <taxon>Stramenopiles</taxon>
        <taxon>Oomycota</taxon>
        <taxon>Peronosporomycetes</taxon>
        <taxon>Peronosporales</taxon>
        <taxon>Peronosporaceae</taxon>
        <taxon>Phytophthora</taxon>
    </lineage>
</organism>
<evidence type="ECO:0000256" key="1">
    <source>
        <dbReference type="SAM" id="MobiDB-lite"/>
    </source>
</evidence>
<dbReference type="OrthoDB" id="125411at2759"/>
<proteinExistence type="predicted"/>
<accession>A0A225VGR5</accession>
<gene>
    <name evidence="2" type="ORF">PHMEG_00023555</name>
</gene>
<name>A0A225VGR5_9STRA</name>
<keyword evidence="3" id="KW-1185">Reference proteome</keyword>
<evidence type="ECO:0000313" key="3">
    <source>
        <dbReference type="Proteomes" id="UP000198211"/>
    </source>
</evidence>
<dbReference type="Proteomes" id="UP000198211">
    <property type="component" value="Unassembled WGS sequence"/>
</dbReference>